<name>A0A1H3YAB5_XYLRU</name>
<dbReference type="AlphaFoldDB" id="A0A1H3YAB5"/>
<keyword evidence="1" id="KW-0732">Signal</keyword>
<dbReference type="RefSeq" id="WP_081352827.1">
    <property type="nucleotide sequence ID" value="NZ_FNRF01000001.1"/>
</dbReference>
<evidence type="ECO:0000256" key="1">
    <source>
        <dbReference type="SAM" id="SignalP"/>
    </source>
</evidence>
<evidence type="ECO:0000313" key="2">
    <source>
        <dbReference type="EMBL" id="SEA07894.1"/>
    </source>
</evidence>
<dbReference type="EMBL" id="FNRF01000001">
    <property type="protein sequence ID" value="SEA07894.1"/>
    <property type="molecule type" value="Genomic_DNA"/>
</dbReference>
<sequence>MKTNKFFGLAVLACGFALSFTSCTNEDNPVGGKKQATVSFENKMLGADGYWCGDKTGTKFDNWGAEAFACQYKEKGVTFPVNYTPSFASWTGFAISERTETTYAKETMTPDQFNSAVGAAKSGNNFCVVYTFGEAIDFGRAVTLKGFWFTNEAWAVDAILNGDGMSPGKFEKDDWLKCTVTATLADGTTKDVEIYLAKDGDYVKDWQFCDFKSLENVTSLSFVLDSTKKNDYGVTTPTYMCIDDIEFEY</sequence>
<reference evidence="2 3" key="1">
    <citation type="submission" date="2016-10" db="EMBL/GenBank/DDBJ databases">
        <authorList>
            <person name="de Groot N.N."/>
        </authorList>
    </citation>
    <scope>NUCLEOTIDE SEQUENCE [LARGE SCALE GENOMIC DNA]</scope>
    <source>
        <strain evidence="2 3">D31d</strain>
    </source>
</reference>
<dbReference type="InterPro" id="IPR027828">
    <property type="entry name" value="DUF4465"/>
</dbReference>
<dbReference type="OrthoDB" id="975232at2"/>
<feature type="signal peptide" evidence="1">
    <location>
        <begin position="1"/>
        <end position="24"/>
    </location>
</feature>
<dbReference type="PROSITE" id="PS51257">
    <property type="entry name" value="PROKAR_LIPOPROTEIN"/>
    <property type="match status" value="1"/>
</dbReference>
<evidence type="ECO:0008006" key="4">
    <source>
        <dbReference type="Google" id="ProtNLM"/>
    </source>
</evidence>
<accession>A0A1H3YAB5</accession>
<dbReference type="Pfam" id="PF14717">
    <property type="entry name" value="DUF4465"/>
    <property type="match status" value="1"/>
</dbReference>
<proteinExistence type="predicted"/>
<dbReference type="Gene3D" id="2.60.120.1350">
    <property type="entry name" value="Protein of unknown function DUF4465"/>
    <property type="match status" value="1"/>
</dbReference>
<feature type="chain" id="PRO_5010350543" description="Lipoprotein" evidence="1">
    <location>
        <begin position="25"/>
        <end position="249"/>
    </location>
</feature>
<gene>
    <name evidence="2" type="ORF">SAMN05216462_0550</name>
</gene>
<organism evidence="2 3">
    <name type="scientific">Xylanibacter ruminicola</name>
    <name type="common">Prevotella ruminicola</name>
    <dbReference type="NCBI Taxonomy" id="839"/>
    <lineage>
        <taxon>Bacteria</taxon>
        <taxon>Pseudomonadati</taxon>
        <taxon>Bacteroidota</taxon>
        <taxon>Bacteroidia</taxon>
        <taxon>Bacteroidales</taxon>
        <taxon>Prevotellaceae</taxon>
        <taxon>Xylanibacter</taxon>
    </lineage>
</organism>
<evidence type="ECO:0000313" key="3">
    <source>
        <dbReference type="Proteomes" id="UP000182257"/>
    </source>
</evidence>
<dbReference type="Proteomes" id="UP000182257">
    <property type="component" value="Unassembled WGS sequence"/>
</dbReference>
<protein>
    <recommendedName>
        <fullName evidence="4">Lipoprotein</fullName>
    </recommendedName>
</protein>